<proteinExistence type="predicted"/>
<dbReference type="GO" id="GO:0000156">
    <property type="term" value="F:phosphorelay response regulator activity"/>
    <property type="evidence" value="ECO:0007669"/>
    <property type="project" value="TreeGrafter"/>
</dbReference>
<keyword evidence="1 6" id="KW-0597">Phosphoprotein</keyword>
<evidence type="ECO:0000256" key="2">
    <source>
        <dbReference type="ARBA" id="ARBA00023012"/>
    </source>
</evidence>
<dbReference type="EMBL" id="JACWUN010000019">
    <property type="protein sequence ID" value="MBD1401698.1"/>
    <property type="molecule type" value="Genomic_DNA"/>
</dbReference>
<gene>
    <name evidence="8" type="ORF">ICT70_13610</name>
</gene>
<dbReference type="GO" id="GO:0003700">
    <property type="term" value="F:DNA-binding transcription factor activity"/>
    <property type="evidence" value="ECO:0007669"/>
    <property type="project" value="InterPro"/>
</dbReference>
<dbReference type="SMART" id="SM00448">
    <property type="entry name" value="REC"/>
    <property type="match status" value="1"/>
</dbReference>
<reference evidence="8" key="1">
    <citation type="submission" date="2020-09" db="EMBL/GenBank/DDBJ databases">
        <title>Pelobacter alkaliphilus sp. nov., a novel anaerobic arsenate-reducing bacterium from terrestrial mud volcano.</title>
        <authorList>
            <person name="Khomyakova M.A."/>
            <person name="Merkel A.Y."/>
            <person name="Slobodkin A.I."/>
        </authorList>
    </citation>
    <scope>NUCLEOTIDE SEQUENCE</scope>
    <source>
        <strain evidence="8">M08fum</strain>
    </source>
</reference>
<dbReference type="Gene3D" id="1.10.10.10">
    <property type="entry name" value="Winged helix-like DNA-binding domain superfamily/Winged helix DNA-binding domain"/>
    <property type="match status" value="1"/>
</dbReference>
<dbReference type="InterPro" id="IPR001789">
    <property type="entry name" value="Sig_transdc_resp-reg_receiver"/>
</dbReference>
<evidence type="ECO:0000256" key="4">
    <source>
        <dbReference type="ARBA" id="ARBA00023125"/>
    </source>
</evidence>
<protein>
    <submittedName>
        <fullName evidence="8">Response regulator</fullName>
    </submittedName>
</protein>
<dbReference type="InterPro" id="IPR039420">
    <property type="entry name" value="WalR-like"/>
</dbReference>
<dbReference type="FunFam" id="3.40.50.2300:FF:000018">
    <property type="entry name" value="DNA-binding transcriptional regulator NtrC"/>
    <property type="match status" value="1"/>
</dbReference>
<accession>A0A8J6UHN0</accession>
<evidence type="ECO:0000313" key="9">
    <source>
        <dbReference type="Proteomes" id="UP000632828"/>
    </source>
</evidence>
<dbReference type="InterPro" id="IPR055771">
    <property type="entry name" value="DUF7347"/>
</dbReference>
<evidence type="ECO:0000259" key="7">
    <source>
        <dbReference type="PROSITE" id="PS50110"/>
    </source>
</evidence>
<feature type="modified residue" description="4-aspartylphosphate" evidence="6">
    <location>
        <position position="52"/>
    </location>
</feature>
<dbReference type="InterPro" id="IPR036388">
    <property type="entry name" value="WH-like_DNA-bd_sf"/>
</dbReference>
<dbReference type="CDD" id="cd00090">
    <property type="entry name" value="HTH_ARSR"/>
    <property type="match status" value="1"/>
</dbReference>
<evidence type="ECO:0000256" key="1">
    <source>
        <dbReference type="ARBA" id="ARBA00022553"/>
    </source>
</evidence>
<keyword evidence="4" id="KW-0238">DNA-binding</keyword>
<dbReference type="Gene3D" id="3.40.50.2300">
    <property type="match status" value="1"/>
</dbReference>
<dbReference type="GO" id="GO:0032993">
    <property type="term" value="C:protein-DNA complex"/>
    <property type="evidence" value="ECO:0007669"/>
    <property type="project" value="TreeGrafter"/>
</dbReference>
<sequence length="226" mass="25422">MNQILVVDDDQELRTTLVEVLEQEGLQAVAARSADDALERLQLETFDLILLDLVMPGTDGMTAIPLIRRQAPRTRIIIMTAYASVQNAVQSLQQGADDYIVKPFKIDGLMLTVRLNLQKARFCEETEAVDLDKIFNGLANSLRRQTLQLLSRQGQMRFMDLVRALEIEDHTKVNFHLKTLREAGFIDQTSDKLYQLTTNGQRAATCLSYICKSLEASAQARPSIVP</sequence>
<dbReference type="PANTHER" id="PTHR48111:SF1">
    <property type="entry name" value="TWO-COMPONENT RESPONSE REGULATOR ORR33"/>
    <property type="match status" value="1"/>
</dbReference>
<dbReference type="InterPro" id="IPR011991">
    <property type="entry name" value="ArsR-like_HTH"/>
</dbReference>
<dbReference type="Pfam" id="PF00072">
    <property type="entry name" value="Response_reg"/>
    <property type="match status" value="1"/>
</dbReference>
<dbReference type="CDD" id="cd00156">
    <property type="entry name" value="REC"/>
    <property type="match status" value="1"/>
</dbReference>
<dbReference type="AlphaFoldDB" id="A0A8J6UHN0"/>
<dbReference type="PANTHER" id="PTHR48111">
    <property type="entry name" value="REGULATOR OF RPOS"/>
    <property type="match status" value="1"/>
</dbReference>
<keyword evidence="5" id="KW-0804">Transcription</keyword>
<evidence type="ECO:0000313" key="8">
    <source>
        <dbReference type="EMBL" id="MBD1401698.1"/>
    </source>
</evidence>
<dbReference type="Pfam" id="PF24038">
    <property type="entry name" value="DUF7347"/>
    <property type="match status" value="1"/>
</dbReference>
<dbReference type="SUPFAM" id="SSF52172">
    <property type="entry name" value="CheY-like"/>
    <property type="match status" value="1"/>
</dbReference>
<dbReference type="Proteomes" id="UP000632828">
    <property type="component" value="Unassembled WGS sequence"/>
</dbReference>
<feature type="domain" description="Response regulatory" evidence="7">
    <location>
        <begin position="3"/>
        <end position="117"/>
    </location>
</feature>
<dbReference type="RefSeq" id="WP_191157559.1">
    <property type="nucleotide sequence ID" value="NZ_JACWUN010000019.1"/>
</dbReference>
<dbReference type="InterPro" id="IPR011006">
    <property type="entry name" value="CheY-like_superfamily"/>
</dbReference>
<dbReference type="InterPro" id="IPR036390">
    <property type="entry name" value="WH_DNA-bd_sf"/>
</dbReference>
<keyword evidence="3" id="KW-0805">Transcription regulation</keyword>
<organism evidence="8 9">
    <name type="scientific">Pelovirga terrestris</name>
    <dbReference type="NCBI Taxonomy" id="2771352"/>
    <lineage>
        <taxon>Bacteria</taxon>
        <taxon>Pseudomonadati</taxon>
        <taxon>Thermodesulfobacteriota</taxon>
        <taxon>Desulfuromonadia</taxon>
        <taxon>Geobacterales</taxon>
        <taxon>Geobacteraceae</taxon>
        <taxon>Pelovirga</taxon>
    </lineage>
</organism>
<name>A0A8J6UHN0_9BACT</name>
<dbReference type="SUPFAM" id="SSF46785">
    <property type="entry name" value="Winged helix' DNA-binding domain"/>
    <property type="match status" value="1"/>
</dbReference>
<evidence type="ECO:0000256" key="5">
    <source>
        <dbReference type="ARBA" id="ARBA00023163"/>
    </source>
</evidence>
<comment type="caution">
    <text evidence="8">The sequence shown here is derived from an EMBL/GenBank/DDBJ whole genome shotgun (WGS) entry which is preliminary data.</text>
</comment>
<keyword evidence="9" id="KW-1185">Reference proteome</keyword>
<dbReference type="SMART" id="SM00418">
    <property type="entry name" value="HTH_ARSR"/>
    <property type="match status" value="1"/>
</dbReference>
<dbReference type="InterPro" id="IPR001845">
    <property type="entry name" value="HTH_ArsR_DNA-bd_dom"/>
</dbReference>
<dbReference type="PROSITE" id="PS50110">
    <property type="entry name" value="RESPONSE_REGULATORY"/>
    <property type="match status" value="1"/>
</dbReference>
<dbReference type="GO" id="GO:0000976">
    <property type="term" value="F:transcription cis-regulatory region binding"/>
    <property type="evidence" value="ECO:0007669"/>
    <property type="project" value="TreeGrafter"/>
</dbReference>
<evidence type="ECO:0000256" key="6">
    <source>
        <dbReference type="PROSITE-ProRule" id="PRU00169"/>
    </source>
</evidence>
<keyword evidence="2" id="KW-0902">Two-component regulatory system</keyword>
<dbReference type="GO" id="GO:0005829">
    <property type="term" value="C:cytosol"/>
    <property type="evidence" value="ECO:0007669"/>
    <property type="project" value="TreeGrafter"/>
</dbReference>
<evidence type="ECO:0000256" key="3">
    <source>
        <dbReference type="ARBA" id="ARBA00023015"/>
    </source>
</evidence>